<dbReference type="InterPro" id="IPR001173">
    <property type="entry name" value="Glyco_trans_2-like"/>
</dbReference>
<evidence type="ECO:0000313" key="4">
    <source>
        <dbReference type="Proteomes" id="UP000251120"/>
    </source>
</evidence>
<organism evidence="2 4">
    <name type="scientific">Francisella adeliensis</name>
    <dbReference type="NCBI Taxonomy" id="2007306"/>
    <lineage>
        <taxon>Bacteria</taxon>
        <taxon>Pseudomonadati</taxon>
        <taxon>Pseudomonadota</taxon>
        <taxon>Gammaproteobacteria</taxon>
        <taxon>Thiotrichales</taxon>
        <taxon>Francisellaceae</taxon>
        <taxon>Francisella</taxon>
    </lineage>
</organism>
<sequence>MTARKFGYIMNKGFNNCHKLLGYIEMTEKKIISKWVGDINKPTVSICCITYNHELYIKEALDSFLMQETNFIFEILIDDDASSDQTKNIIKDYKERYPKIIKPLSRKNNVGSMTNFIENIKRAKGKYIALCEGDDYWTDPRKLQVQINEMQKYPKVGLSFHLSSEVDGLGNIVSPKLQNGNRIYSFREIITGDFHLVQTNTIVFKKEKLDNLNYKLFSQSPVGDVWIRACSSMPNGALFINKVMGCYRVLSAGSWSASMNNDERFIGYAERMIKSINDFDKYWDYKYHKIFFIYKNKFINIVIKRNISFELKLEFINKHKKMMSLKNWLQWRIIYSYPRMESFLKECKRIARC</sequence>
<name>A0A2Z4XY77_9GAMM</name>
<evidence type="ECO:0000313" key="3">
    <source>
        <dbReference type="EMBL" id="QIW11934.1"/>
    </source>
</evidence>
<dbReference type="GO" id="GO:0016758">
    <property type="term" value="F:hexosyltransferase activity"/>
    <property type="evidence" value="ECO:0007669"/>
    <property type="project" value="UniProtKB-ARBA"/>
</dbReference>
<proteinExistence type="predicted"/>
<dbReference type="Proteomes" id="UP000681131">
    <property type="component" value="Chromosome"/>
</dbReference>
<dbReference type="InterPro" id="IPR029044">
    <property type="entry name" value="Nucleotide-diphossugar_trans"/>
</dbReference>
<dbReference type="KEGG" id="fad:CDH04_04410"/>
<dbReference type="Gene3D" id="3.90.550.10">
    <property type="entry name" value="Spore Coat Polysaccharide Biosynthesis Protein SpsA, Chain A"/>
    <property type="match status" value="1"/>
</dbReference>
<protein>
    <submittedName>
        <fullName evidence="3">Glycosyltransferase</fullName>
    </submittedName>
</protein>
<dbReference type="PANTHER" id="PTHR22916">
    <property type="entry name" value="GLYCOSYLTRANSFERASE"/>
    <property type="match status" value="1"/>
</dbReference>
<reference evidence="3 5" key="2">
    <citation type="submission" date="2019-08" db="EMBL/GenBank/DDBJ databases">
        <title>Complete genome sequences of Francisella adeliensis (FSC1325 and FSC1326).</title>
        <authorList>
            <person name="Ohrman C."/>
            <person name="Uneklint I."/>
            <person name="Vallesi A."/>
            <person name="Karlsson L."/>
            <person name="Sjodin A."/>
        </authorList>
    </citation>
    <scope>NUCLEOTIDE SEQUENCE [LARGE SCALE GENOMIC DNA]</scope>
    <source>
        <strain evidence="3 5">FSC1325</strain>
    </source>
</reference>
<dbReference type="EMBL" id="CP043424">
    <property type="protein sequence ID" value="QIW11934.1"/>
    <property type="molecule type" value="Genomic_DNA"/>
</dbReference>
<dbReference type="OrthoDB" id="5605222at2"/>
<accession>A0A2Z4XY77</accession>
<dbReference type="Pfam" id="PF00535">
    <property type="entry name" value="Glycos_transf_2"/>
    <property type="match status" value="1"/>
</dbReference>
<dbReference type="AlphaFoldDB" id="A0A2Z4XY77"/>
<dbReference type="PANTHER" id="PTHR22916:SF3">
    <property type="entry name" value="UDP-GLCNAC:BETAGAL BETA-1,3-N-ACETYLGLUCOSAMINYLTRANSFERASE-LIKE PROTEIN 1"/>
    <property type="match status" value="1"/>
</dbReference>
<reference evidence="2 4" key="1">
    <citation type="submission" date="2017-06" db="EMBL/GenBank/DDBJ databases">
        <title>Complete genome of Francisella adeliensis.</title>
        <authorList>
            <person name="Vallesi A."/>
            <person name="Sjodin A."/>
        </authorList>
    </citation>
    <scope>NUCLEOTIDE SEQUENCE [LARGE SCALE GENOMIC DNA]</scope>
    <source>
        <strain evidence="2 4">FDC440</strain>
    </source>
</reference>
<dbReference type="Proteomes" id="UP000251120">
    <property type="component" value="Chromosome"/>
</dbReference>
<dbReference type="EMBL" id="CP021781">
    <property type="protein sequence ID" value="AXA33700.1"/>
    <property type="molecule type" value="Genomic_DNA"/>
</dbReference>
<evidence type="ECO:0000313" key="5">
    <source>
        <dbReference type="Proteomes" id="UP000681131"/>
    </source>
</evidence>
<dbReference type="SUPFAM" id="SSF53448">
    <property type="entry name" value="Nucleotide-diphospho-sugar transferases"/>
    <property type="match status" value="1"/>
</dbReference>
<evidence type="ECO:0000259" key="1">
    <source>
        <dbReference type="Pfam" id="PF00535"/>
    </source>
</evidence>
<feature type="domain" description="Glycosyltransferase 2-like" evidence="1">
    <location>
        <begin position="45"/>
        <end position="198"/>
    </location>
</feature>
<gene>
    <name evidence="2" type="ORF">CDH04_04410</name>
    <name evidence="3" type="ORF">FZC43_04415</name>
</gene>
<evidence type="ECO:0000313" key="2">
    <source>
        <dbReference type="EMBL" id="AXA33700.1"/>
    </source>
</evidence>
<keyword evidence="5" id="KW-1185">Reference proteome</keyword>